<proteinExistence type="predicted"/>
<accession>A0ACC2XH79</accession>
<keyword evidence="2" id="KW-1185">Reference proteome</keyword>
<sequence length="179" mass="20103">MPDINSFASSNKVPPLAGVNAFKTELPGGCDEIAAEKKAFCERLAQVLRMKQVVPEAAESEDNAGAADGKKDAEDACQEQIDHLYSLLPRYRQLIKILRHELVNNMSTAEHYELVKFTQRKLHRLESSYTDAAQLVKRMDFSLNGIQEVDDDGKPFHDLTMLGEIKEVESVNRVVDEVK</sequence>
<comment type="caution">
    <text evidence="1">The sequence shown here is derived from an EMBL/GenBank/DDBJ whole genome shotgun (WGS) entry which is preliminary data.</text>
</comment>
<dbReference type="EMBL" id="JASBWV010000014">
    <property type="protein sequence ID" value="KAJ9122744.1"/>
    <property type="molecule type" value="Genomic_DNA"/>
</dbReference>
<reference evidence="1" key="1">
    <citation type="submission" date="2023-04" db="EMBL/GenBank/DDBJ databases">
        <title>Draft Genome sequencing of Naganishia species isolated from polar environments using Oxford Nanopore Technology.</title>
        <authorList>
            <person name="Leo P."/>
            <person name="Venkateswaran K."/>
        </authorList>
    </citation>
    <scope>NUCLEOTIDE SEQUENCE</scope>
    <source>
        <strain evidence="1">DBVPG 5303</strain>
    </source>
</reference>
<protein>
    <submittedName>
        <fullName evidence="1">Uncharacterized protein</fullName>
    </submittedName>
</protein>
<dbReference type="Proteomes" id="UP001234202">
    <property type="component" value="Unassembled WGS sequence"/>
</dbReference>
<gene>
    <name evidence="1" type="ORF">QFC24_004173</name>
</gene>
<organism evidence="1 2">
    <name type="scientific">Naganishia onofrii</name>
    <dbReference type="NCBI Taxonomy" id="1851511"/>
    <lineage>
        <taxon>Eukaryota</taxon>
        <taxon>Fungi</taxon>
        <taxon>Dikarya</taxon>
        <taxon>Basidiomycota</taxon>
        <taxon>Agaricomycotina</taxon>
        <taxon>Tremellomycetes</taxon>
        <taxon>Filobasidiales</taxon>
        <taxon>Filobasidiaceae</taxon>
        <taxon>Naganishia</taxon>
    </lineage>
</organism>
<name>A0ACC2XH79_9TREE</name>
<evidence type="ECO:0000313" key="2">
    <source>
        <dbReference type="Proteomes" id="UP001234202"/>
    </source>
</evidence>
<evidence type="ECO:0000313" key="1">
    <source>
        <dbReference type="EMBL" id="KAJ9122744.1"/>
    </source>
</evidence>